<evidence type="ECO:0000313" key="2">
    <source>
        <dbReference type="Proteomes" id="UP000887574"/>
    </source>
</evidence>
<feature type="compositionally biased region" description="Acidic residues" evidence="1">
    <location>
        <begin position="524"/>
        <end position="548"/>
    </location>
</feature>
<dbReference type="WBParaSite" id="jg7606">
    <property type="protein sequence ID" value="jg7606"/>
    <property type="gene ID" value="jg7606"/>
</dbReference>
<feature type="region of interest" description="Disordered" evidence="1">
    <location>
        <begin position="524"/>
        <end position="562"/>
    </location>
</feature>
<dbReference type="Proteomes" id="UP000887574">
    <property type="component" value="Unplaced"/>
</dbReference>
<sequence length="576" mass="66547">MKYTELEYSLEIGYEQQSEWTELIIARRNLEKDTLQYRIFFALNEEKPKNNQKSELLEGELMKRRVEEVKKIMAEHRNPIELETGYKHKIENSFFYKIGLDVKEEIHRDDSKEIGKNQIRAVRDLLKVMQIDCPEFVQVHSKNPDAIVQHEFRKVVEKPNNRGGLIPVTISTSMKEKVNFIQMDLNKENELDCENARETAVVMNKILAILSNEFVPLYETIQEKANPTIKTGKRGKQKTKKFNTVECYAHGFVHGVLEMHFKYEFNIDLMPEKMCGRGYADLVVLIMGRRESKSKKAVPSIVEFKTTDNGGPFARGKNMGKRRIELGYEQIIAKGYAYTRPNIRTASDDVVMIGDEIGKDQALELKNLLLAAFNHLDKNVINGEEAFHAVLHGLLTTQNNYVVFSEATAGTGRMDLFLKRQNEFKDNKETAPVIIELKQNQRKVTRKKQERICRDAFLQVCTYVPVIKHSTSTEKTHVVVIAHFSEVDDFQDSIMVRAGDRITVHSSNGVGAHDDEKYGFDREEIEEQEKEEIEDDESDQVSDYDSSVDDERERNEPCTSLKLLPRRNKREINLTV</sequence>
<dbReference type="Pfam" id="PF08011">
    <property type="entry name" value="PDDEXK_9"/>
    <property type="match status" value="1"/>
</dbReference>
<accession>A0A915EMU8</accession>
<dbReference type="InterPro" id="IPR012547">
    <property type="entry name" value="PDDEXK_9"/>
</dbReference>
<keyword evidence="2" id="KW-1185">Reference proteome</keyword>
<proteinExistence type="predicted"/>
<organism evidence="2 3">
    <name type="scientific">Ditylenchus dipsaci</name>
    <dbReference type="NCBI Taxonomy" id="166011"/>
    <lineage>
        <taxon>Eukaryota</taxon>
        <taxon>Metazoa</taxon>
        <taxon>Ecdysozoa</taxon>
        <taxon>Nematoda</taxon>
        <taxon>Chromadorea</taxon>
        <taxon>Rhabditida</taxon>
        <taxon>Tylenchina</taxon>
        <taxon>Tylenchomorpha</taxon>
        <taxon>Sphaerularioidea</taxon>
        <taxon>Anguinidae</taxon>
        <taxon>Anguininae</taxon>
        <taxon>Ditylenchus</taxon>
    </lineage>
</organism>
<reference evidence="3" key="1">
    <citation type="submission" date="2022-11" db="UniProtKB">
        <authorList>
            <consortium name="WormBaseParasite"/>
        </authorList>
    </citation>
    <scope>IDENTIFICATION</scope>
</reference>
<protein>
    <submittedName>
        <fullName evidence="3">Uncharacterized protein</fullName>
    </submittedName>
</protein>
<dbReference type="AlphaFoldDB" id="A0A915EMU8"/>
<evidence type="ECO:0000313" key="3">
    <source>
        <dbReference type="WBParaSite" id="jg7606"/>
    </source>
</evidence>
<evidence type="ECO:0000256" key="1">
    <source>
        <dbReference type="SAM" id="MobiDB-lite"/>
    </source>
</evidence>
<name>A0A915EMU8_9BILA</name>